<evidence type="ECO:0000313" key="2">
    <source>
        <dbReference type="EMBL" id="PWL38887.1"/>
    </source>
</evidence>
<dbReference type="OrthoDB" id="676131at2"/>
<feature type="domain" description="DUF302" evidence="1">
    <location>
        <begin position="36"/>
        <end position="98"/>
    </location>
</feature>
<proteinExistence type="predicted"/>
<dbReference type="EMBL" id="QGEG01000002">
    <property type="protein sequence ID" value="PWL38887.1"/>
    <property type="molecule type" value="Genomic_DNA"/>
</dbReference>
<evidence type="ECO:0000313" key="3">
    <source>
        <dbReference type="Proteomes" id="UP000245762"/>
    </source>
</evidence>
<name>A0A316KXD6_9FLAO</name>
<gene>
    <name evidence="2" type="ORF">DKG77_11675</name>
</gene>
<evidence type="ECO:0000259" key="1">
    <source>
        <dbReference type="Pfam" id="PF03625"/>
    </source>
</evidence>
<accession>A0A316KXD6</accession>
<dbReference type="Pfam" id="PF03625">
    <property type="entry name" value="DUF302"/>
    <property type="match status" value="1"/>
</dbReference>
<organism evidence="2 3">
    <name type="scientific">Flagellimonas aquimarina</name>
    <dbReference type="NCBI Taxonomy" id="2201895"/>
    <lineage>
        <taxon>Bacteria</taxon>
        <taxon>Pseudomonadati</taxon>
        <taxon>Bacteroidota</taxon>
        <taxon>Flavobacteriia</taxon>
        <taxon>Flavobacteriales</taxon>
        <taxon>Flavobacteriaceae</taxon>
        <taxon>Flagellimonas</taxon>
    </lineage>
</organism>
<keyword evidence="3" id="KW-1185">Reference proteome</keyword>
<dbReference type="PANTHER" id="PTHR38342">
    <property type="entry name" value="SLR5037 PROTEIN"/>
    <property type="match status" value="1"/>
</dbReference>
<sequence>MKLTVEEKIFNKSFSETFDTIKSRIVNNGFLLLHVIDTKQIVSKHNIEISPLKQLLFFQPKYISQIMLENHLAINDIPLKIVVKYLEDNVTSVSYQNPAKNLLDYNLGNQIGEELMECIDTILKF</sequence>
<dbReference type="CDD" id="cd14797">
    <property type="entry name" value="DUF302"/>
    <property type="match status" value="1"/>
</dbReference>
<dbReference type="AlphaFoldDB" id="A0A316KXD6"/>
<dbReference type="Proteomes" id="UP000245762">
    <property type="component" value="Unassembled WGS sequence"/>
</dbReference>
<protein>
    <recommendedName>
        <fullName evidence="1">DUF302 domain-containing protein</fullName>
    </recommendedName>
</protein>
<dbReference type="SUPFAM" id="SSF103247">
    <property type="entry name" value="TT1751-like"/>
    <property type="match status" value="1"/>
</dbReference>
<dbReference type="InterPro" id="IPR005180">
    <property type="entry name" value="DUF302"/>
</dbReference>
<dbReference type="InterPro" id="IPR035923">
    <property type="entry name" value="TT1751-like_sf"/>
</dbReference>
<dbReference type="RefSeq" id="WP_109663173.1">
    <property type="nucleotide sequence ID" value="NZ_QGEG01000002.1"/>
</dbReference>
<reference evidence="2 3" key="1">
    <citation type="submission" date="2018-05" db="EMBL/GenBank/DDBJ databases">
        <title>Complete genome sequence of Flagellimonas aquimarina ECD12 isolated from seaweed Ecklonia cava.</title>
        <authorList>
            <person name="Choi S."/>
            <person name="Seong C."/>
        </authorList>
    </citation>
    <scope>NUCLEOTIDE SEQUENCE [LARGE SCALE GENOMIC DNA]</scope>
    <source>
        <strain evidence="2 3">ECD12</strain>
    </source>
</reference>
<dbReference type="Gene3D" id="3.30.310.70">
    <property type="entry name" value="TT1751-like domain"/>
    <property type="match status" value="1"/>
</dbReference>
<dbReference type="PANTHER" id="PTHR38342:SF2">
    <property type="entry name" value="INNER MEMBRANE OR EXPORTED"/>
    <property type="match status" value="1"/>
</dbReference>
<comment type="caution">
    <text evidence="2">The sequence shown here is derived from an EMBL/GenBank/DDBJ whole genome shotgun (WGS) entry which is preliminary data.</text>
</comment>